<keyword evidence="5 9" id="KW-0812">Transmembrane</keyword>
<sequence>MFFFFPFMMVLFLLCFFLLMLGKYLLKGEFKKNNVGSFYIYECGYMMFDNFEKYYSLQFFLIALSFMFFDLEIVLFMPFIFCFQNNFLITLGAIFFIFFLTIGLFMEFTLKVF</sequence>
<comment type="function">
    <text evidence="9">Core subunit of the mitochondrial membrane respiratory chain NADH dehydrogenase (Complex I) which catalyzes electron transfer from NADH through the respiratory chain, using ubiquinone as an electron acceptor. Essential for the catalytic activity of complex I.</text>
</comment>
<evidence type="ECO:0000256" key="3">
    <source>
        <dbReference type="ARBA" id="ARBA00021007"/>
    </source>
</evidence>
<dbReference type="EC" id="7.1.1.2" evidence="9"/>
<name>D1GL03_9ASCI</name>
<evidence type="ECO:0000256" key="1">
    <source>
        <dbReference type="ARBA" id="ARBA00004370"/>
    </source>
</evidence>
<comment type="subcellular location">
    <subcellularLocation>
        <location evidence="1">Membrane</location>
    </subcellularLocation>
    <subcellularLocation>
        <location evidence="9">Mitochondrion membrane</location>
        <topology evidence="9">Multi-pass membrane protein</topology>
    </subcellularLocation>
</comment>
<evidence type="ECO:0000313" key="10">
    <source>
        <dbReference type="EMBL" id="CAX68862.1"/>
    </source>
</evidence>
<keyword evidence="6 9" id="KW-1133">Transmembrane helix</keyword>
<evidence type="ECO:0000256" key="5">
    <source>
        <dbReference type="ARBA" id="ARBA00022692"/>
    </source>
</evidence>
<evidence type="ECO:0000256" key="4">
    <source>
        <dbReference type="ARBA" id="ARBA00022448"/>
    </source>
</evidence>
<protein>
    <recommendedName>
        <fullName evidence="3 9">NADH-ubiquinone oxidoreductase chain 3</fullName>
        <ecNumber evidence="9">7.1.1.2</ecNumber>
    </recommendedName>
</protein>
<evidence type="ECO:0000256" key="8">
    <source>
        <dbReference type="ARBA" id="ARBA00049551"/>
    </source>
</evidence>
<feature type="transmembrane region" description="Helical" evidence="9">
    <location>
        <begin position="55"/>
        <end position="81"/>
    </location>
</feature>
<comment type="catalytic activity">
    <reaction evidence="8 9">
        <text>a ubiquinone + NADH + 5 H(+)(in) = a ubiquinol + NAD(+) + 4 H(+)(out)</text>
        <dbReference type="Rhea" id="RHEA:29091"/>
        <dbReference type="Rhea" id="RHEA-COMP:9565"/>
        <dbReference type="Rhea" id="RHEA-COMP:9566"/>
        <dbReference type="ChEBI" id="CHEBI:15378"/>
        <dbReference type="ChEBI" id="CHEBI:16389"/>
        <dbReference type="ChEBI" id="CHEBI:17976"/>
        <dbReference type="ChEBI" id="CHEBI:57540"/>
        <dbReference type="ChEBI" id="CHEBI:57945"/>
        <dbReference type="EC" id="7.1.1.2"/>
    </reaction>
</comment>
<dbReference type="GO" id="GO:0008137">
    <property type="term" value="F:NADH dehydrogenase (ubiquinone) activity"/>
    <property type="evidence" value="ECO:0007669"/>
    <property type="project" value="UniProtKB-UniRule"/>
</dbReference>
<evidence type="ECO:0000256" key="6">
    <source>
        <dbReference type="ARBA" id="ARBA00022989"/>
    </source>
</evidence>
<keyword evidence="9" id="KW-1278">Translocase</keyword>
<keyword evidence="9" id="KW-0830">Ubiquinone</keyword>
<feature type="transmembrane region" description="Helical" evidence="9">
    <location>
        <begin position="87"/>
        <end position="110"/>
    </location>
</feature>
<keyword evidence="4 9" id="KW-0813">Transport</keyword>
<dbReference type="Pfam" id="PF00507">
    <property type="entry name" value="Oxidored_q4"/>
    <property type="match status" value="1"/>
</dbReference>
<comment type="similarity">
    <text evidence="2 9">Belongs to the complex I subunit 3 family.</text>
</comment>
<geneLocation type="mitochondrion" evidence="10"/>
<dbReference type="Gene3D" id="1.20.58.1610">
    <property type="entry name" value="NADH:ubiquinone/plastoquinone oxidoreductase, chain 3"/>
    <property type="match status" value="1"/>
</dbReference>
<proteinExistence type="inferred from homology"/>
<gene>
    <name evidence="10" type="primary">nad3</name>
</gene>
<dbReference type="AlphaFoldDB" id="D1GL03"/>
<evidence type="ECO:0000256" key="2">
    <source>
        <dbReference type="ARBA" id="ARBA00008472"/>
    </source>
</evidence>
<evidence type="ECO:0000256" key="9">
    <source>
        <dbReference type="RuleBase" id="RU003640"/>
    </source>
</evidence>
<keyword evidence="9" id="KW-0520">NAD</keyword>
<evidence type="ECO:0000256" key="7">
    <source>
        <dbReference type="ARBA" id="ARBA00023136"/>
    </source>
</evidence>
<keyword evidence="9" id="KW-0249">Electron transport</keyword>
<organism evidence="10">
    <name type="scientific">Diplosoma listerianum</name>
    <dbReference type="NCBI Taxonomy" id="168635"/>
    <lineage>
        <taxon>Eukaryota</taxon>
        <taxon>Metazoa</taxon>
        <taxon>Chordata</taxon>
        <taxon>Tunicata</taxon>
        <taxon>Ascidiacea</taxon>
        <taxon>Aplousobranchia</taxon>
        <taxon>Didemnidae</taxon>
        <taxon>Diplosoma</taxon>
    </lineage>
</organism>
<dbReference type="InterPro" id="IPR038430">
    <property type="entry name" value="NDAH_ubi_oxred_su3_sf"/>
</dbReference>
<feature type="transmembrane region" description="Helical" evidence="9">
    <location>
        <begin position="6"/>
        <end position="26"/>
    </location>
</feature>
<dbReference type="EMBL" id="FN313539">
    <property type="protein sequence ID" value="CAX68862.1"/>
    <property type="molecule type" value="Genomic_DNA"/>
</dbReference>
<keyword evidence="9" id="KW-0679">Respiratory chain</keyword>
<keyword evidence="9 10" id="KW-0496">Mitochondrion</keyword>
<accession>D1GL03</accession>
<reference evidence="10" key="1">
    <citation type="journal article" date="2009" name="Mol. Biol. Evol.">
        <title>Hyper-variability of ascidian mitochondrial gene order: exposing the myth of deuterostome organelle genome stability.</title>
        <authorList>
            <person name="Gissi C."/>
            <person name="Pesole G."/>
            <person name="Mastrototaro F."/>
            <person name="Iannelli F."/>
            <person name="Guida V."/>
            <person name="Griggio F."/>
        </authorList>
    </citation>
    <scope>NUCLEOTIDE SEQUENCE</scope>
    <source>
        <tissue evidence="10">Single colony</tissue>
    </source>
</reference>
<dbReference type="GO" id="GO:0031966">
    <property type="term" value="C:mitochondrial membrane"/>
    <property type="evidence" value="ECO:0007669"/>
    <property type="project" value="UniProtKB-SubCell"/>
</dbReference>
<dbReference type="InterPro" id="IPR000440">
    <property type="entry name" value="NADH_UbQ/plastoQ_OxRdtase_su3"/>
</dbReference>
<keyword evidence="7 9" id="KW-0472">Membrane</keyword>